<keyword evidence="8 11" id="KW-0472">Membrane</keyword>
<keyword evidence="9" id="KW-0175">Coiled coil</keyword>
<comment type="subcellular location">
    <subcellularLocation>
        <location evidence="1">Membrane</location>
        <topology evidence="1">Multi-pass membrane protein</topology>
    </subcellularLocation>
</comment>
<keyword evidence="14" id="KW-1185">Reference proteome</keyword>
<feature type="region of interest" description="Disordered" evidence="10">
    <location>
        <begin position="649"/>
        <end position="703"/>
    </location>
</feature>
<evidence type="ECO:0000313" key="14">
    <source>
        <dbReference type="Proteomes" id="UP000309340"/>
    </source>
</evidence>
<dbReference type="PROSITE" id="PS50893">
    <property type="entry name" value="ABC_TRANSPORTER_2"/>
    <property type="match status" value="2"/>
</dbReference>
<dbReference type="EMBL" id="NAJQ01000120">
    <property type="protein sequence ID" value="TKA78119.1"/>
    <property type="molecule type" value="Genomic_DNA"/>
</dbReference>
<dbReference type="Pfam" id="PF01061">
    <property type="entry name" value="ABC2_membrane"/>
    <property type="match status" value="2"/>
</dbReference>
<dbReference type="SUPFAM" id="SSF52540">
    <property type="entry name" value="P-loop containing nucleoside triphosphate hydrolases"/>
    <property type="match status" value="2"/>
</dbReference>
<feature type="domain" description="ABC transporter" evidence="12">
    <location>
        <begin position="751"/>
        <end position="999"/>
    </location>
</feature>
<feature type="transmembrane region" description="Helical" evidence="11">
    <location>
        <begin position="1184"/>
        <end position="1210"/>
    </location>
</feature>
<feature type="coiled-coil region" evidence="9">
    <location>
        <begin position="1044"/>
        <end position="1071"/>
    </location>
</feature>
<accession>A0A4V5NIU4</accession>
<gene>
    <name evidence="13" type="ORF">B0A55_02726</name>
</gene>
<evidence type="ECO:0000256" key="11">
    <source>
        <dbReference type="SAM" id="Phobius"/>
    </source>
</evidence>
<dbReference type="GO" id="GO:0003714">
    <property type="term" value="F:transcription corepressor activity"/>
    <property type="evidence" value="ECO:0007669"/>
    <property type="project" value="InterPro"/>
</dbReference>
<keyword evidence="4 11" id="KW-0812">Transmembrane</keyword>
<dbReference type="InterPro" id="IPR027417">
    <property type="entry name" value="P-loop_NTPase"/>
</dbReference>
<dbReference type="Pfam" id="PF19055">
    <property type="entry name" value="ABC2_membrane_7"/>
    <property type="match status" value="1"/>
</dbReference>
<protein>
    <recommendedName>
        <fullName evidence="12">ABC transporter domain-containing protein</fullName>
    </recommendedName>
</protein>
<dbReference type="InterPro" id="IPR017871">
    <property type="entry name" value="ABC_transporter-like_CS"/>
</dbReference>
<dbReference type="SMART" id="SM00382">
    <property type="entry name" value="AAA"/>
    <property type="match status" value="2"/>
</dbReference>
<evidence type="ECO:0000256" key="3">
    <source>
        <dbReference type="ARBA" id="ARBA00022448"/>
    </source>
</evidence>
<comment type="similarity">
    <text evidence="2">Belongs to the ABC transporter superfamily. ABCG family. PDR (TC 3.A.1.205) subfamily.</text>
</comment>
<evidence type="ECO:0000256" key="4">
    <source>
        <dbReference type="ARBA" id="ARBA00022692"/>
    </source>
</evidence>
<feature type="domain" description="ABC transporter" evidence="12">
    <location>
        <begin position="1439"/>
        <end position="1681"/>
    </location>
</feature>
<dbReference type="InterPro" id="IPR013927">
    <property type="entry name" value="TF_Opi1_Ccg-8"/>
</dbReference>
<dbReference type="PROSITE" id="PS00211">
    <property type="entry name" value="ABC_TRANSPORTER_1"/>
    <property type="match status" value="1"/>
</dbReference>
<dbReference type="InterPro" id="IPR003593">
    <property type="entry name" value="AAA+_ATPase"/>
</dbReference>
<keyword evidence="5" id="KW-0547">Nucleotide-binding</keyword>
<dbReference type="FunFam" id="3.40.50.300:FF:000054">
    <property type="entry name" value="ABC multidrug transporter atrF"/>
    <property type="match status" value="1"/>
</dbReference>
<dbReference type="GO" id="GO:0016887">
    <property type="term" value="F:ATP hydrolysis activity"/>
    <property type="evidence" value="ECO:0007669"/>
    <property type="project" value="InterPro"/>
</dbReference>
<evidence type="ECO:0000313" key="13">
    <source>
        <dbReference type="EMBL" id="TKA78119.1"/>
    </source>
</evidence>
<dbReference type="InterPro" id="IPR003439">
    <property type="entry name" value="ABC_transporter-like_ATP-bd"/>
</dbReference>
<keyword evidence="7 11" id="KW-1133">Transmembrane helix</keyword>
<proteinExistence type="inferred from homology"/>
<dbReference type="GO" id="GO:0005524">
    <property type="term" value="F:ATP binding"/>
    <property type="evidence" value="ECO:0007669"/>
    <property type="project" value="UniProtKB-KW"/>
</dbReference>
<dbReference type="InterPro" id="IPR034003">
    <property type="entry name" value="ABCG_PDR_2"/>
</dbReference>
<organism evidence="13 14">
    <name type="scientific">Friedmanniomyces simplex</name>
    <dbReference type="NCBI Taxonomy" id="329884"/>
    <lineage>
        <taxon>Eukaryota</taxon>
        <taxon>Fungi</taxon>
        <taxon>Dikarya</taxon>
        <taxon>Ascomycota</taxon>
        <taxon>Pezizomycotina</taxon>
        <taxon>Dothideomycetes</taxon>
        <taxon>Dothideomycetidae</taxon>
        <taxon>Mycosphaerellales</taxon>
        <taxon>Teratosphaeriaceae</taxon>
        <taxon>Friedmanniomyces</taxon>
    </lineage>
</organism>
<name>A0A4V5NIU4_9PEZI</name>
<dbReference type="CDD" id="cd03233">
    <property type="entry name" value="ABCG_PDR_domain1"/>
    <property type="match status" value="1"/>
</dbReference>
<dbReference type="InterPro" id="IPR034001">
    <property type="entry name" value="ABCG_PDR_1"/>
</dbReference>
<evidence type="ECO:0000256" key="10">
    <source>
        <dbReference type="SAM" id="MobiDB-lite"/>
    </source>
</evidence>
<evidence type="ECO:0000256" key="7">
    <source>
        <dbReference type="ARBA" id="ARBA00022989"/>
    </source>
</evidence>
<feature type="compositionally biased region" description="Basic and acidic residues" evidence="10">
    <location>
        <begin position="649"/>
        <end position="676"/>
    </location>
</feature>
<evidence type="ECO:0000256" key="2">
    <source>
        <dbReference type="ARBA" id="ARBA00006012"/>
    </source>
</evidence>
<feature type="region of interest" description="Disordered" evidence="10">
    <location>
        <begin position="544"/>
        <end position="572"/>
    </location>
</feature>
<feature type="transmembrane region" description="Helical" evidence="11">
    <location>
        <begin position="1216"/>
        <end position="1239"/>
    </location>
</feature>
<evidence type="ECO:0000256" key="6">
    <source>
        <dbReference type="ARBA" id="ARBA00022840"/>
    </source>
</evidence>
<comment type="caution">
    <text evidence="13">The sequence shown here is derived from an EMBL/GenBank/DDBJ whole genome shotgun (WGS) entry which is preliminary data.</text>
</comment>
<feature type="compositionally biased region" description="Basic and acidic residues" evidence="10">
    <location>
        <begin position="694"/>
        <end position="703"/>
    </location>
</feature>
<dbReference type="InterPro" id="IPR010929">
    <property type="entry name" value="PDR_CDR_ABC"/>
</dbReference>
<feature type="transmembrane region" description="Helical" evidence="11">
    <location>
        <begin position="2040"/>
        <end position="2061"/>
    </location>
</feature>
<feature type="transmembrane region" description="Helical" evidence="11">
    <location>
        <begin position="1780"/>
        <end position="1797"/>
    </location>
</feature>
<feature type="transmembrane region" description="Helical" evidence="11">
    <location>
        <begin position="1361"/>
        <end position="1384"/>
    </location>
</feature>
<dbReference type="Pfam" id="PF14510">
    <property type="entry name" value="ABC_trans_N"/>
    <property type="match status" value="1"/>
</dbReference>
<evidence type="ECO:0000256" key="5">
    <source>
        <dbReference type="ARBA" id="ARBA00022741"/>
    </source>
</evidence>
<dbReference type="PANTHER" id="PTHR19241">
    <property type="entry name" value="ATP-BINDING CASSETTE TRANSPORTER"/>
    <property type="match status" value="1"/>
</dbReference>
<feature type="region of interest" description="Disordered" evidence="10">
    <location>
        <begin position="229"/>
        <end position="303"/>
    </location>
</feature>
<feature type="transmembrane region" description="Helical" evidence="11">
    <location>
        <begin position="1809"/>
        <end position="1829"/>
    </location>
</feature>
<feature type="region of interest" description="Disordered" evidence="10">
    <location>
        <begin position="117"/>
        <end position="143"/>
    </location>
</feature>
<evidence type="ECO:0000256" key="8">
    <source>
        <dbReference type="ARBA" id="ARBA00023136"/>
    </source>
</evidence>
<reference evidence="13 14" key="1">
    <citation type="submission" date="2017-03" db="EMBL/GenBank/DDBJ databases">
        <title>Genomes of endolithic fungi from Antarctica.</title>
        <authorList>
            <person name="Coleine C."/>
            <person name="Masonjones S."/>
            <person name="Stajich J.E."/>
        </authorList>
    </citation>
    <scope>NUCLEOTIDE SEQUENCE [LARGE SCALE GENOMIC DNA]</scope>
    <source>
        <strain evidence="13 14">CCFEE 5184</strain>
    </source>
</reference>
<dbReference type="STRING" id="329884.A0A4V5NIU4"/>
<dbReference type="CDD" id="cd03232">
    <property type="entry name" value="ABCG_PDR_domain2"/>
    <property type="match status" value="1"/>
</dbReference>
<dbReference type="Gene3D" id="3.40.50.300">
    <property type="entry name" value="P-loop containing nucleotide triphosphate hydrolases"/>
    <property type="match status" value="2"/>
</dbReference>
<feature type="transmembrane region" description="Helical" evidence="11">
    <location>
        <begin position="1279"/>
        <end position="1298"/>
    </location>
</feature>
<evidence type="ECO:0000256" key="9">
    <source>
        <dbReference type="SAM" id="Coils"/>
    </source>
</evidence>
<dbReference type="OrthoDB" id="245989at2759"/>
<feature type="region of interest" description="Disordered" evidence="10">
    <location>
        <begin position="1"/>
        <end position="20"/>
    </location>
</feature>
<dbReference type="InterPro" id="IPR043926">
    <property type="entry name" value="ABCG_dom"/>
</dbReference>
<feature type="transmembrane region" description="Helical" evidence="11">
    <location>
        <begin position="1887"/>
        <end position="1908"/>
    </location>
</feature>
<keyword evidence="6" id="KW-0067">ATP-binding</keyword>
<feature type="transmembrane region" description="Helical" evidence="11">
    <location>
        <begin position="1251"/>
        <end position="1273"/>
    </location>
</feature>
<dbReference type="Pfam" id="PF00005">
    <property type="entry name" value="ABC_tran"/>
    <property type="match status" value="2"/>
</dbReference>
<feature type="region of interest" description="Disordered" evidence="10">
    <location>
        <begin position="610"/>
        <end position="632"/>
    </location>
</feature>
<keyword evidence="3" id="KW-0813">Transport</keyword>
<feature type="transmembrane region" description="Helical" evidence="11">
    <location>
        <begin position="1109"/>
        <end position="1131"/>
    </location>
</feature>
<feature type="compositionally biased region" description="Pro residues" evidence="10">
    <location>
        <begin position="1"/>
        <end position="11"/>
    </location>
</feature>
<feature type="transmembrane region" description="Helical" evidence="11">
    <location>
        <begin position="1914"/>
        <end position="1936"/>
    </location>
</feature>
<feature type="transmembrane region" description="Helical" evidence="11">
    <location>
        <begin position="1143"/>
        <end position="1163"/>
    </location>
</feature>
<dbReference type="GO" id="GO:0016020">
    <property type="term" value="C:membrane"/>
    <property type="evidence" value="ECO:0007669"/>
    <property type="project" value="UniProtKB-SubCell"/>
</dbReference>
<dbReference type="GO" id="GO:0140359">
    <property type="term" value="F:ABC-type transporter activity"/>
    <property type="evidence" value="ECO:0007669"/>
    <property type="project" value="InterPro"/>
</dbReference>
<dbReference type="InterPro" id="IPR013525">
    <property type="entry name" value="ABC2_TM"/>
</dbReference>
<evidence type="ECO:0000259" key="12">
    <source>
        <dbReference type="PROSITE" id="PS50893"/>
    </source>
</evidence>
<evidence type="ECO:0000256" key="1">
    <source>
        <dbReference type="ARBA" id="ARBA00004141"/>
    </source>
</evidence>
<dbReference type="Proteomes" id="UP000309340">
    <property type="component" value="Unassembled WGS sequence"/>
</dbReference>
<dbReference type="InterPro" id="IPR029481">
    <property type="entry name" value="ABC_trans_N"/>
</dbReference>
<dbReference type="Pfam" id="PF08618">
    <property type="entry name" value="Opi1"/>
    <property type="match status" value="1"/>
</dbReference>
<sequence>MEVQRTPPPYTQSPINLGPAPALPDELARFRAHGDLTLPNLQTVLSPGFEQSPPPAQRIRLPASPVSARSLPRIEPRPQHVAWVQTTNGARTFADGMTAEEVQMREAAEALAGLGNPDFTRSPNDSVHMPSSYSFSHAQPRSGVPSEEACEEERPLLNLLTEAHPRVGGTINGTLYAYTTAKSYMPRVVQASAEMVERGVAMPVVNTVGSVGRMTGANRAARMYLTPREASEAAQDDDRNARSKRRRIEDDMDVEAGLVSPRSMVRRDSEDSLPAYRASKPPSYREDESPATADRSRPQHGRTWSQQFMLSATGLGVALSETSRYTLTCCLNFLARNAEHIATVMTALKMVLEQYDQARDRFHQTHDVSIEKGERPQTPDHDDAARILAGFIKKHCDDIWLTLKTVVHSVSNTAGGALPGPARDFVRSQLMSLPRRWQMVSHAQAGESETSRNAHRMIAFAQEGLDMIEHVSRACKATLDSAAGWVSMAGGGGGRAGEYRPYPYRYPRLYKEDYEMGDGEEEGGQRDVEKHQFSATESIGTEVDIGVHPNLGDSGVGRGGLPPGSSRASPWRPAYDCCDLEDPKQTNNTISRDSEYTLAELEGEKAGLSNEDVHVYGKSPASTRSSSDRERLGVNVVGAEKEFAELQRELSHVSRKLSRQESRRSEKHGDPNDLEKATSAGEASEENEPFNLEETLRGNKSLEEESGIKGKQIGVIWENLTVKGMGGAKIYVPTFPDAFTGFVGAPFKLAMSLLGIGRRGKEVTILNEFYGVAKPGEMVLVLGKPGSGCTTFLKAISNQRYGYTRVEGEVLYGPFTSREFEKRYRGEAVYCQEDGIHHPTLTVGQTLGFALETKVPGKRAGGLSVAEFRDKVVDMLLRMFNIEHTKNTIVGNPFVRGISGGERKRVSIAEMMIAGAAVCSHDNSTRGLDASTAVDYAKSLRVITNIYRTTTFVSLYQASENIYKQFDKVMVIDDGREVFFGPTQEARAYMESLGFLPKPRQTTPDYLTGCTDPFEREYQDGRDASNAPNSPDDLVAAFAKSSYAARLKQEMAEYRERLQEEQQVHDDFKTAVIQGKRHASRKSVYSIPFYLQIWALMKRQFILKWQDRFSLVTSYTTSIVIAIVIGTVWLQQPRTSAGAFTRGGVMFISLLFNCFQAFAELASTMVGRPMLNKHRAYTFHRPSALWIAQILVDLAFSSVQILLFSVIVYFMCGLVLNVGAFFTFVLVIITAYLAITLFFRTVGCMCPDFDSAIKIAALIITLFVLTSGYLIQYPSEQVWLRWIFYINALGLGFAAMMLNEFGRIDLECTGTSLVPHGPGYGDINHQVCTLLGSQPGFPLVSGVSYIETSFSYYPDQLWRNWGILVLLVLAFLLTNAFLGEYVSFGAGGKTTTFFAPENAERRELNEALQAKKAQRGRHDDDAAEQPSSFRLHIASKAVLTWEGLSYDVPVPAGQLRLLRDVYGYVRPGQLTALMGASGAGKTTLLDVLASRKNIGVIGGEKLVDGAQPGTGFQRGTAYAEQLDVHEACATVREALRFSADLRQPYETPREEKYAYVEEIIALLEMEDIADAIIGDAEAGLAVEQRKRVTIGVELAAKPQLLLFLDEPTSGLDSQSAFNVVRFLRKLAAAGQAILCTIHQPNASLFESFDRLLLLQRGGECVYFGDIGKDASVLIDYFHANGADCPPDANPAEWMLDAIGAGQAARIGNKDWGLIWRESEELLATKEAIVRIKGERSREVSSLPKVEQKEYATPLWHQTKLVSNRQHKSFWRSPAYGFTRFFNHLAIALLTGLMFLNFDDSRTSLQYRVFVIFQVTVLPALILAQVEPMYDRGRLIYYREAASKTYKQLPFALSMVLAEMPYSVLCAVGFFVTIYYPAGFNLSSSRAGYFFLITLTTELFSVTLGQTISALTPSTFIAVLLNPFVIIVFALFCGVAIPKPQIPGFWRAWLYQLDPFTRLISGLVATELHDLPVICTERELNRFMAPAGQTCGEYMASFFNAGGAGYIVDNATSACAYCAYKVGDQFYEPLGISFDRRWRDFGILTAFIGSNLILLFLGSRYLNFNKR</sequence>
<dbReference type="Pfam" id="PF06422">
    <property type="entry name" value="PDR_CDR"/>
    <property type="match status" value="1"/>
</dbReference>
<dbReference type="FunFam" id="3.40.50.300:FF:001010">
    <property type="entry name" value="ABC multidrug transporter (Eurofung)"/>
    <property type="match status" value="1"/>
</dbReference>
<feature type="transmembrane region" description="Helical" evidence="11">
    <location>
        <begin position="1849"/>
        <end position="1875"/>
    </location>
</feature>
<feature type="compositionally biased region" description="Polar residues" evidence="10">
    <location>
        <begin position="119"/>
        <end position="139"/>
    </location>
</feature>